<dbReference type="PANTHER" id="PTHR10566">
    <property type="entry name" value="CHAPERONE-ACTIVITY OF BC1 COMPLEX CABC1 -RELATED"/>
    <property type="match status" value="1"/>
</dbReference>
<comment type="similarity">
    <text evidence="1">Belongs to the protein kinase superfamily. ADCK protein kinase family.</text>
</comment>
<gene>
    <name evidence="2" type="ORF">DSPE1174_LOCUS3966</name>
</gene>
<protein>
    <submittedName>
        <fullName evidence="2">Uncharacterized protein</fullName>
    </submittedName>
</protein>
<evidence type="ECO:0000313" key="2">
    <source>
        <dbReference type="EMBL" id="CAD9379939.1"/>
    </source>
</evidence>
<dbReference type="PANTHER" id="PTHR10566:SF123">
    <property type="entry name" value="PROTEIN KINASE SUPERFAMILY PROTEIN"/>
    <property type="match status" value="1"/>
</dbReference>
<dbReference type="EMBL" id="HBGS01007665">
    <property type="protein sequence ID" value="CAD9379939.1"/>
    <property type="molecule type" value="Transcribed_RNA"/>
</dbReference>
<evidence type="ECO:0000256" key="1">
    <source>
        <dbReference type="ARBA" id="ARBA00009670"/>
    </source>
</evidence>
<organism evidence="2">
    <name type="scientific">Octactis speculum</name>
    <dbReference type="NCBI Taxonomy" id="3111310"/>
    <lineage>
        <taxon>Eukaryota</taxon>
        <taxon>Sar</taxon>
        <taxon>Stramenopiles</taxon>
        <taxon>Ochrophyta</taxon>
        <taxon>Dictyochophyceae</taxon>
        <taxon>Dictyochales</taxon>
        <taxon>Dictyochaceae</taxon>
        <taxon>Octactis</taxon>
    </lineage>
</organism>
<proteinExistence type="inferred from homology"/>
<accession>A0A7S2AWZ8</accession>
<reference evidence="2" key="1">
    <citation type="submission" date="2021-01" db="EMBL/GenBank/DDBJ databases">
        <authorList>
            <person name="Corre E."/>
            <person name="Pelletier E."/>
            <person name="Niang G."/>
            <person name="Scheremetjew M."/>
            <person name="Finn R."/>
            <person name="Kale V."/>
            <person name="Holt S."/>
            <person name="Cochrane G."/>
            <person name="Meng A."/>
            <person name="Brown T."/>
            <person name="Cohen L."/>
        </authorList>
    </citation>
    <scope>NUCLEOTIDE SEQUENCE</scope>
    <source>
        <strain evidence="2">CCMP1381</strain>
    </source>
</reference>
<sequence>MATGFVGSPIEWRAQESDPWQLTHPDGDPRDVMAKELRRRMEACPGGGSRFGALSVVLSDMGFFWQMYTPPYVILLIRTFLTLEGIAGQVDPEFNIYEVALPWAVQRALSPSTASGTRTLRDSLLTDANRFQWDRVEDLLEAQRAQAEEDARLEEECIVPEATSSRARLMAGEADKGNALDPALASAGAELQAAQAATPMESLVAVFGSASGATLRRIAKDLDSTQLFLDLRAPANREARRYAVTQLEGTLFAGASKAMGNLGSGLKSITKRLNRGRAVVAAADVTSSQENDVVPQAWPTSEVAARMEAQRKLRAKQAIRLILRSHWTRQVEAGWRGLAAVLSLLAVVLRIASAGITKASLRIIAAACAAVSVRTLVWGRNRWDDVTRGGGETDVTKTKAAA</sequence>
<dbReference type="InterPro" id="IPR050154">
    <property type="entry name" value="UbiB_kinase"/>
</dbReference>
<dbReference type="AlphaFoldDB" id="A0A7S2AWZ8"/>
<name>A0A7S2AWZ8_9STRA</name>